<feature type="topological domain" description="Cytoplasmic" evidence="7">
    <location>
        <begin position="1"/>
        <end position="7"/>
    </location>
</feature>
<keyword evidence="2 7" id="KW-0132">Cell division</keyword>
<evidence type="ECO:0000256" key="2">
    <source>
        <dbReference type="ARBA" id="ARBA00022618"/>
    </source>
</evidence>
<proteinExistence type="inferred from homology"/>
<evidence type="ECO:0000256" key="6">
    <source>
        <dbReference type="ARBA" id="ARBA00023306"/>
    </source>
</evidence>
<dbReference type="Pfam" id="PF04977">
    <property type="entry name" value="DivIC"/>
    <property type="match status" value="1"/>
</dbReference>
<keyword evidence="4 7" id="KW-1133">Transmembrane helix</keyword>
<sequence length="98" mass="11081">MAMILRPAHLVLLALLVVLQFSLWVGEGSYAQYRHVTQQVQKQQQENKLLEHRNNALAAEVVALQEDKDAGGLEAVEAMARLELGMIRKGETFFYMPD</sequence>
<organism evidence="8 9">
    <name type="scientific">Parendozoicomonas haliclonae</name>
    <dbReference type="NCBI Taxonomy" id="1960125"/>
    <lineage>
        <taxon>Bacteria</taxon>
        <taxon>Pseudomonadati</taxon>
        <taxon>Pseudomonadota</taxon>
        <taxon>Gammaproteobacteria</taxon>
        <taxon>Oceanospirillales</taxon>
        <taxon>Endozoicomonadaceae</taxon>
        <taxon>Parendozoicomonas</taxon>
    </lineage>
</organism>
<comment type="subcellular location">
    <subcellularLocation>
        <location evidence="7">Cell inner membrane</location>
        <topology evidence="7">Single-pass type II membrane protein</topology>
    </subcellularLocation>
    <text evidence="7">Localizes to the division septum.</text>
</comment>
<feature type="coiled-coil region" evidence="7">
    <location>
        <begin position="33"/>
        <end position="67"/>
    </location>
</feature>
<keyword evidence="9" id="KW-1185">Reference proteome</keyword>
<dbReference type="RefSeq" id="WP_242667259.1">
    <property type="nucleotide sequence ID" value="NZ_CBCSCN010000009.1"/>
</dbReference>
<keyword evidence="3 7" id="KW-0812">Transmembrane</keyword>
<evidence type="ECO:0000256" key="5">
    <source>
        <dbReference type="ARBA" id="ARBA00023136"/>
    </source>
</evidence>
<evidence type="ECO:0000256" key="3">
    <source>
        <dbReference type="ARBA" id="ARBA00022692"/>
    </source>
</evidence>
<feature type="topological domain" description="Periplasmic" evidence="7">
    <location>
        <begin position="26"/>
        <end position="98"/>
    </location>
</feature>
<dbReference type="GO" id="GO:0043093">
    <property type="term" value="P:FtsZ-dependent cytokinesis"/>
    <property type="evidence" value="ECO:0007669"/>
    <property type="project" value="UniProtKB-UniRule"/>
</dbReference>
<keyword evidence="5 7" id="KW-0472">Membrane</keyword>
<dbReference type="GO" id="GO:0032153">
    <property type="term" value="C:cell division site"/>
    <property type="evidence" value="ECO:0007669"/>
    <property type="project" value="UniProtKB-UniRule"/>
</dbReference>
<dbReference type="GO" id="GO:0005886">
    <property type="term" value="C:plasma membrane"/>
    <property type="evidence" value="ECO:0007669"/>
    <property type="project" value="UniProtKB-SubCell"/>
</dbReference>
<dbReference type="InterPro" id="IPR023081">
    <property type="entry name" value="Cell_div_FtsB"/>
</dbReference>
<keyword evidence="6 7" id="KW-0131">Cell cycle</keyword>
<comment type="function">
    <text evidence="7">Essential cell division protein. May link together the upstream cell division proteins, which are predominantly cytoplasmic, with the downstream cell division proteins, which are predominantly periplasmic.</text>
</comment>
<dbReference type="GO" id="GO:0030428">
    <property type="term" value="C:cell septum"/>
    <property type="evidence" value="ECO:0007669"/>
    <property type="project" value="TreeGrafter"/>
</dbReference>
<comment type="similarity">
    <text evidence="7">Belongs to the FtsB family.</text>
</comment>
<reference evidence="8 9" key="1">
    <citation type="submission" date="2017-03" db="EMBL/GenBank/DDBJ databases">
        <authorList>
            <person name="Afonso C.L."/>
            <person name="Miller P.J."/>
            <person name="Scott M.A."/>
            <person name="Spackman E."/>
            <person name="Goraichik I."/>
            <person name="Dimitrov K.M."/>
            <person name="Suarez D.L."/>
            <person name="Swayne D.E."/>
        </authorList>
    </citation>
    <scope>NUCLEOTIDE SEQUENCE [LARGE SCALE GENOMIC DNA]</scope>
    <source>
        <strain evidence="8">SB41UT1</strain>
    </source>
</reference>
<dbReference type="Proteomes" id="UP000196573">
    <property type="component" value="Unassembled WGS sequence"/>
</dbReference>
<comment type="subunit">
    <text evidence="7">Part of a complex composed of FtsB, FtsL and FtsQ.</text>
</comment>
<accession>A0A1X7AI10</accession>
<evidence type="ECO:0000313" key="9">
    <source>
        <dbReference type="Proteomes" id="UP000196573"/>
    </source>
</evidence>
<dbReference type="InterPro" id="IPR007060">
    <property type="entry name" value="FtsL/DivIC"/>
</dbReference>
<evidence type="ECO:0000256" key="1">
    <source>
        <dbReference type="ARBA" id="ARBA00022475"/>
    </source>
</evidence>
<protein>
    <recommendedName>
        <fullName evidence="7">Cell division protein FtsB</fullName>
    </recommendedName>
</protein>
<keyword evidence="7" id="KW-0997">Cell inner membrane</keyword>
<name>A0A1X7AI10_9GAMM</name>
<dbReference type="AlphaFoldDB" id="A0A1X7AI10"/>
<keyword evidence="7" id="KW-0175">Coiled coil</keyword>
<dbReference type="EMBL" id="FWPT01000003">
    <property type="protein sequence ID" value="SMA42151.1"/>
    <property type="molecule type" value="Genomic_DNA"/>
</dbReference>
<keyword evidence="1 7" id="KW-1003">Cell membrane</keyword>
<evidence type="ECO:0000313" key="8">
    <source>
        <dbReference type="EMBL" id="SMA42151.1"/>
    </source>
</evidence>
<dbReference type="PANTHER" id="PTHR37485">
    <property type="entry name" value="CELL DIVISION PROTEIN FTSB"/>
    <property type="match status" value="1"/>
</dbReference>
<evidence type="ECO:0000256" key="7">
    <source>
        <dbReference type="HAMAP-Rule" id="MF_00599"/>
    </source>
</evidence>
<evidence type="ECO:0000256" key="4">
    <source>
        <dbReference type="ARBA" id="ARBA00022989"/>
    </source>
</evidence>
<gene>
    <name evidence="7 8" type="primary">ftsB</name>
    <name evidence="8" type="ORF">EHSB41UT_01396</name>
</gene>
<dbReference type="HAMAP" id="MF_00599">
    <property type="entry name" value="FtsB"/>
    <property type="match status" value="1"/>
</dbReference>
<dbReference type="PANTHER" id="PTHR37485:SF1">
    <property type="entry name" value="CELL DIVISION PROTEIN FTSB"/>
    <property type="match status" value="1"/>
</dbReference>